<proteinExistence type="inferred from homology"/>
<comment type="similarity">
    <text evidence="1">Belongs to the FAH family.</text>
</comment>
<dbReference type="PANTHER" id="PTHR42796">
    <property type="entry name" value="FUMARYLACETOACETATE HYDROLASE DOMAIN-CONTAINING PROTEIN 2A-RELATED"/>
    <property type="match status" value="1"/>
</dbReference>
<evidence type="ECO:0000259" key="4">
    <source>
        <dbReference type="Pfam" id="PF01557"/>
    </source>
</evidence>
<organism evidence="5 6">
    <name type="scientific">Microbacterium yannicii</name>
    <dbReference type="NCBI Taxonomy" id="671622"/>
    <lineage>
        <taxon>Bacteria</taxon>
        <taxon>Bacillati</taxon>
        <taxon>Actinomycetota</taxon>
        <taxon>Actinomycetes</taxon>
        <taxon>Micrococcales</taxon>
        <taxon>Microbacteriaceae</taxon>
        <taxon>Microbacterium</taxon>
    </lineage>
</organism>
<evidence type="ECO:0000313" key="5">
    <source>
        <dbReference type="EMBL" id="GAA5085303.1"/>
    </source>
</evidence>
<protein>
    <submittedName>
        <fullName evidence="5">Fumarylacetoacetate hydrolase family protein</fullName>
    </submittedName>
</protein>
<dbReference type="EMBL" id="BAABKZ010000001">
    <property type="protein sequence ID" value="GAA5085303.1"/>
    <property type="molecule type" value="Genomic_DNA"/>
</dbReference>
<dbReference type="InterPro" id="IPR051121">
    <property type="entry name" value="FAH"/>
</dbReference>
<dbReference type="InterPro" id="IPR011234">
    <property type="entry name" value="Fumarylacetoacetase-like_C"/>
</dbReference>
<name>A0ABP9LWU2_9MICO</name>
<dbReference type="InterPro" id="IPR036663">
    <property type="entry name" value="Fumarylacetoacetase_C_sf"/>
</dbReference>
<dbReference type="Gene3D" id="3.90.850.10">
    <property type="entry name" value="Fumarylacetoacetase-like, C-terminal domain"/>
    <property type="match status" value="1"/>
</dbReference>
<dbReference type="Proteomes" id="UP001501407">
    <property type="component" value="Unassembled WGS sequence"/>
</dbReference>
<reference evidence="6" key="1">
    <citation type="journal article" date="2019" name="Int. J. Syst. Evol. Microbiol.">
        <title>The Global Catalogue of Microorganisms (GCM) 10K type strain sequencing project: providing services to taxonomists for standard genome sequencing and annotation.</title>
        <authorList>
            <consortium name="The Broad Institute Genomics Platform"/>
            <consortium name="The Broad Institute Genome Sequencing Center for Infectious Disease"/>
            <person name="Wu L."/>
            <person name="Ma J."/>
        </authorList>
    </citation>
    <scope>NUCLEOTIDE SEQUENCE [LARGE SCALE GENOMIC DNA]</scope>
    <source>
        <strain evidence="6">JCM 18959</strain>
    </source>
</reference>
<keyword evidence="6" id="KW-1185">Reference proteome</keyword>
<evidence type="ECO:0000256" key="3">
    <source>
        <dbReference type="SAM" id="MobiDB-lite"/>
    </source>
</evidence>
<evidence type="ECO:0000256" key="1">
    <source>
        <dbReference type="ARBA" id="ARBA00010211"/>
    </source>
</evidence>
<dbReference type="SUPFAM" id="SSF56529">
    <property type="entry name" value="FAH"/>
    <property type="match status" value="1"/>
</dbReference>
<accession>A0ABP9LWU2</accession>
<feature type="region of interest" description="Disordered" evidence="3">
    <location>
        <begin position="290"/>
        <end position="323"/>
    </location>
</feature>
<feature type="domain" description="Fumarylacetoacetase-like C-terminal" evidence="4">
    <location>
        <begin position="77"/>
        <end position="284"/>
    </location>
</feature>
<dbReference type="RefSeq" id="WP_194412305.1">
    <property type="nucleotide sequence ID" value="NZ_BAABKZ010000001.1"/>
</dbReference>
<evidence type="ECO:0000256" key="2">
    <source>
        <dbReference type="ARBA" id="ARBA00022723"/>
    </source>
</evidence>
<keyword evidence="5" id="KW-0378">Hydrolase</keyword>
<dbReference type="GO" id="GO:0016787">
    <property type="term" value="F:hydrolase activity"/>
    <property type="evidence" value="ECO:0007669"/>
    <property type="project" value="UniProtKB-KW"/>
</dbReference>
<comment type="caution">
    <text evidence="5">The sequence shown here is derived from an EMBL/GenBank/DDBJ whole genome shotgun (WGS) entry which is preliminary data.</text>
</comment>
<gene>
    <name evidence="5" type="ORF">GCM10025760_04070</name>
</gene>
<feature type="compositionally biased region" description="Polar residues" evidence="3">
    <location>
        <begin position="311"/>
        <end position="323"/>
    </location>
</feature>
<sequence>MRLVTYAGAEGARPAAVVAGVDGDRLLDLGDLAGSVEGLLTDAAALAAARAQAADADPARLPALDQAALRAPVTPGKILCLGYNYRGHVPDGVDPTANDPEYPDVFVKTPNTLAGPNEPVVIPPGATDVDYEGEVAVVIGRRAQRVSLEDALDHVGGYTILNDVSDRAWQRRQSQWALGKCSDGFAPLGPCVVTPDEVGDPQDLLVEVVRDGLVTVSQSTSTTIFSVAYVIHHLSQVLTLEPGDIVSTGTPQKLPAAQDAHRPLADGDAVTVRISGIGELTTRFVAEDPAVESRSFRSLSEGAPATETKGARSTTGDNTGDNA</sequence>
<dbReference type="Pfam" id="PF01557">
    <property type="entry name" value="FAA_hydrolase"/>
    <property type="match status" value="1"/>
</dbReference>
<evidence type="ECO:0000313" key="6">
    <source>
        <dbReference type="Proteomes" id="UP001501407"/>
    </source>
</evidence>
<keyword evidence="2" id="KW-0479">Metal-binding</keyword>
<dbReference type="PANTHER" id="PTHR42796:SF4">
    <property type="entry name" value="FUMARYLACETOACETATE HYDROLASE DOMAIN-CONTAINING PROTEIN 2A"/>
    <property type="match status" value="1"/>
</dbReference>